<evidence type="ECO:0000259" key="2">
    <source>
        <dbReference type="PROSITE" id="PS51747"/>
    </source>
</evidence>
<reference evidence="3 4" key="1">
    <citation type="submission" date="2016-10" db="EMBL/GenBank/DDBJ databases">
        <title>Properties of three new Bordetella phage species from family Siphoviridae.</title>
        <authorList>
            <person name="Knezevic P."/>
            <person name="Petrovic Fabijan A."/>
            <person name="Doffkay Z."/>
            <person name="Rakhely G."/>
        </authorList>
    </citation>
    <scope>NUCLEOTIDE SEQUENCE [LARGE SCALE GENOMIC DNA]</scope>
</reference>
<dbReference type="PANTHER" id="PTHR11086:SF18">
    <property type="entry name" value="DEOXYCYTIDYLATE DEAMINASE"/>
    <property type="match status" value="1"/>
</dbReference>
<dbReference type="InterPro" id="IPR002125">
    <property type="entry name" value="CMP_dCMP_dom"/>
</dbReference>
<dbReference type="EMBL" id="KY000218">
    <property type="protein sequence ID" value="APL99160.1"/>
    <property type="molecule type" value="Genomic_DNA"/>
</dbReference>
<evidence type="ECO:0000313" key="4">
    <source>
        <dbReference type="Proteomes" id="UP000240508"/>
    </source>
</evidence>
<sequence length="220" mass="24602">MSQVETITLVFDELPPFARTMGLKLSLGAEYVGFRPAGSRDPFDMKDDAGTPFKAVRPTLNSPYCRELPPRQRKWDRRYVGLAREVASWSKDPSTKVGAVLVRPNNSVASTGYNGFPPGHDDHPALYADRAYKYEHVIHAEVNALNFYGSPTPGFTLYTSFPCCPDCVERAGKAGVARIVYPRLDVSGRDASWAAEWRERLEKAQEVAQRYGIEVEVLDE</sequence>
<dbReference type="GeneID" id="54984368"/>
<dbReference type="PANTHER" id="PTHR11086">
    <property type="entry name" value="DEOXYCYTIDYLATE DEAMINASE-RELATED"/>
    <property type="match status" value="1"/>
</dbReference>
<dbReference type="GO" id="GO:0004132">
    <property type="term" value="F:dCMP deaminase activity"/>
    <property type="evidence" value="ECO:0007669"/>
    <property type="project" value="TreeGrafter"/>
</dbReference>
<dbReference type="RefSeq" id="YP_009794116.1">
    <property type="nucleotide sequence ID" value="NC_047879.1"/>
</dbReference>
<organism evidence="3 4">
    <name type="scientific">Bordetella phage MW2</name>
    <dbReference type="NCBI Taxonomy" id="1916126"/>
    <lineage>
        <taxon>Viruses</taxon>
        <taxon>Duplodnaviria</taxon>
        <taxon>Heunggongvirae</taxon>
        <taxon>Uroviricota</taxon>
        <taxon>Caudoviricetes</taxon>
        <taxon>Mesyanzhinovviridae</taxon>
        <taxon>Rabinowitzvirinae</taxon>
        <taxon>Vojvodinavirus</taxon>
        <taxon>Vojvodinavirus MW2</taxon>
        <taxon>Bordetella virus MW2</taxon>
    </lineage>
</organism>
<evidence type="ECO:0000313" key="3">
    <source>
        <dbReference type="EMBL" id="APL99160.1"/>
    </source>
</evidence>
<protein>
    <submittedName>
        <fullName evidence="3">Putative deoxycytidylate deaminase</fullName>
    </submittedName>
</protein>
<accession>A0A2D0W944</accession>
<dbReference type="Pfam" id="PF00383">
    <property type="entry name" value="dCMP_cyt_deam_1"/>
    <property type="match status" value="1"/>
</dbReference>
<evidence type="ECO:0000256" key="1">
    <source>
        <dbReference type="ARBA" id="ARBA00022801"/>
    </source>
</evidence>
<proteinExistence type="predicted"/>
<dbReference type="PROSITE" id="PS51747">
    <property type="entry name" value="CYT_DCMP_DEAMINASES_2"/>
    <property type="match status" value="1"/>
</dbReference>
<keyword evidence="4" id="KW-1185">Reference proteome</keyword>
<name>A0A2D0W944_9CAUD</name>
<dbReference type="SUPFAM" id="SSF53927">
    <property type="entry name" value="Cytidine deaminase-like"/>
    <property type="match status" value="1"/>
</dbReference>
<feature type="domain" description="CMP/dCMP-type deaminase" evidence="2">
    <location>
        <begin position="74"/>
        <end position="204"/>
    </location>
</feature>
<dbReference type="KEGG" id="vg:54984368"/>
<dbReference type="Proteomes" id="UP000240508">
    <property type="component" value="Segment"/>
</dbReference>
<keyword evidence="1" id="KW-0378">Hydrolase</keyword>
<dbReference type="InterPro" id="IPR016193">
    <property type="entry name" value="Cytidine_deaminase-like"/>
</dbReference>
<dbReference type="Gene3D" id="3.40.140.10">
    <property type="entry name" value="Cytidine Deaminase, domain 2"/>
    <property type="match status" value="1"/>
</dbReference>
<dbReference type="InterPro" id="IPR015517">
    <property type="entry name" value="dCMP_deaminase-rel"/>
</dbReference>